<proteinExistence type="predicted"/>
<dbReference type="EMBL" id="FLQX01000094">
    <property type="protein sequence ID" value="SBT04895.1"/>
    <property type="molecule type" value="Genomic_DNA"/>
</dbReference>
<dbReference type="Proteomes" id="UP000199169">
    <property type="component" value="Unassembled WGS sequence"/>
</dbReference>
<accession>A0A1A8XIC3</accession>
<protein>
    <submittedName>
        <fullName evidence="2">Uncharacterized protein</fullName>
    </submittedName>
</protein>
<sequence>MAAEPRGWRLRAGSGDCQAVLVVVRRQVPPQGDLDLGAHPAAQQSGQINWPALTLHSRFPFLSWHSGHFISGYLLCVQLKSSSLGQPGPCRHRERLPTSARRGRGWRMGAPGVPLG</sequence>
<evidence type="ECO:0000313" key="3">
    <source>
        <dbReference type="Proteomes" id="UP000199169"/>
    </source>
</evidence>
<keyword evidence="3" id="KW-1185">Reference proteome</keyword>
<dbReference type="STRING" id="1860102.ACCAA_20022"/>
<organism evidence="2 3">
    <name type="scientific">Candidatus Accumulibacter aalborgensis</name>
    <dbReference type="NCBI Taxonomy" id="1860102"/>
    <lineage>
        <taxon>Bacteria</taxon>
        <taxon>Pseudomonadati</taxon>
        <taxon>Pseudomonadota</taxon>
        <taxon>Betaproteobacteria</taxon>
        <taxon>Candidatus Accumulibacter</taxon>
    </lineage>
</organism>
<dbReference type="AlphaFoldDB" id="A0A1A8XIC3"/>
<feature type="region of interest" description="Disordered" evidence="1">
    <location>
        <begin position="84"/>
        <end position="116"/>
    </location>
</feature>
<name>A0A1A8XIC3_9PROT</name>
<evidence type="ECO:0000313" key="2">
    <source>
        <dbReference type="EMBL" id="SBT04895.1"/>
    </source>
</evidence>
<gene>
    <name evidence="2" type="ORF">ACCAA_20022</name>
</gene>
<evidence type="ECO:0000256" key="1">
    <source>
        <dbReference type="SAM" id="MobiDB-lite"/>
    </source>
</evidence>
<reference evidence="2 3" key="1">
    <citation type="submission" date="2016-06" db="EMBL/GenBank/DDBJ databases">
        <authorList>
            <person name="Kjaerup R.B."/>
            <person name="Dalgaard T.S."/>
            <person name="Juul-Madsen H.R."/>
        </authorList>
    </citation>
    <scope>NUCLEOTIDE SEQUENCE [LARGE SCALE GENOMIC DNA]</scope>
    <source>
        <strain evidence="2">3</strain>
    </source>
</reference>